<sequence>MSFSSNTNNSSNFGSFILTSIDNRIEELSNEYSNSSEYLEFYYLYNDILKQLEKVLPPESSDLIHQLDSIQGNYLVGYQKYFYKQGLLDCKMMFNLLNK</sequence>
<proteinExistence type="predicted"/>
<keyword evidence="2" id="KW-1185">Reference proteome</keyword>
<evidence type="ECO:0000313" key="2">
    <source>
        <dbReference type="Proteomes" id="UP000306409"/>
    </source>
</evidence>
<reference evidence="1 2" key="1">
    <citation type="submission" date="2020-09" db="EMBL/GenBank/DDBJ databases">
        <title>Characterization and genome sequencing of Ruminiclostridium sp. nov. MA18.</title>
        <authorList>
            <person name="Rettenmaier R."/>
            <person name="Kowollik M.-L."/>
            <person name="Liebl W."/>
            <person name="Zverlov V."/>
        </authorList>
    </citation>
    <scope>NUCLEOTIDE SEQUENCE [LARGE SCALE GENOMIC DNA]</scope>
    <source>
        <strain evidence="1 2">MA18</strain>
    </source>
</reference>
<gene>
    <name evidence="1" type="ORF">EHE19_002835</name>
</gene>
<dbReference type="KEGG" id="rher:EHE19_002835"/>
<dbReference type="AlphaFoldDB" id="A0A4U7JFD0"/>
<dbReference type="RefSeq" id="WP_137697518.1">
    <property type="nucleotide sequence ID" value="NZ_CP061336.1"/>
</dbReference>
<accession>A0A4U7JFD0</accession>
<evidence type="ECO:0000313" key="1">
    <source>
        <dbReference type="EMBL" id="QNU67478.1"/>
    </source>
</evidence>
<dbReference type="Proteomes" id="UP000306409">
    <property type="component" value="Chromosome"/>
</dbReference>
<organism evidence="1 2">
    <name type="scientific">Ruminiclostridium herbifermentans</name>
    <dbReference type="NCBI Taxonomy" id="2488810"/>
    <lineage>
        <taxon>Bacteria</taxon>
        <taxon>Bacillati</taxon>
        <taxon>Bacillota</taxon>
        <taxon>Clostridia</taxon>
        <taxon>Eubacteriales</taxon>
        <taxon>Oscillospiraceae</taxon>
        <taxon>Ruminiclostridium</taxon>
    </lineage>
</organism>
<name>A0A4U7JFD0_9FIRM</name>
<dbReference type="EMBL" id="CP061336">
    <property type="protein sequence ID" value="QNU67478.1"/>
    <property type="molecule type" value="Genomic_DNA"/>
</dbReference>
<protein>
    <submittedName>
        <fullName evidence="1">Uncharacterized protein</fullName>
    </submittedName>
</protein>